<comment type="caution">
    <text evidence="2">The sequence shown here is derived from an EMBL/GenBank/DDBJ whole genome shotgun (WGS) entry which is preliminary data.</text>
</comment>
<dbReference type="InterPro" id="IPR053147">
    <property type="entry name" value="Hsp_HslJ-like"/>
</dbReference>
<dbReference type="InterPro" id="IPR005184">
    <property type="entry name" value="DUF306_Meta_HslJ"/>
</dbReference>
<reference evidence="2 3" key="1">
    <citation type="submission" date="2019-07" db="EMBL/GenBank/DDBJ databases">
        <title>Gilliamella genomes.</title>
        <authorList>
            <person name="Zheng H."/>
        </authorList>
    </citation>
    <scope>NUCLEOTIDE SEQUENCE [LARGE SCALE GENOMIC DNA]</scope>
    <source>
        <strain evidence="2 3">W8127</strain>
    </source>
</reference>
<organism evidence="2 3">
    <name type="scientific">Gilliamella apicola</name>
    <dbReference type="NCBI Taxonomy" id="1196095"/>
    <lineage>
        <taxon>Bacteria</taxon>
        <taxon>Pseudomonadati</taxon>
        <taxon>Pseudomonadota</taxon>
        <taxon>Gammaproteobacteria</taxon>
        <taxon>Orbales</taxon>
        <taxon>Orbaceae</taxon>
        <taxon>Gilliamella</taxon>
    </lineage>
</organism>
<feature type="domain" description="DUF306" evidence="1">
    <location>
        <begin position="30"/>
        <end position="133"/>
    </location>
</feature>
<dbReference type="InterPro" id="IPR038670">
    <property type="entry name" value="HslJ-like_sf"/>
</dbReference>
<evidence type="ECO:0000259" key="1">
    <source>
        <dbReference type="Pfam" id="PF03724"/>
    </source>
</evidence>
<dbReference type="PANTHER" id="PTHR35535:SF1">
    <property type="entry name" value="HEAT SHOCK PROTEIN HSLJ"/>
    <property type="match status" value="1"/>
</dbReference>
<sequence length="139" mass="15329">MKKTIFILPLIATALTISGCNKSNNVKDTDLMHHHFVLVKANGQEIASDKYAELEFGENMTITGKMCNLFSGKVALNDNVIKGAGLAMTKMACPDRELGELDAVIEDLIVKGAKIELTKDQLILKNEDSELTYKLKELM</sequence>
<dbReference type="PANTHER" id="PTHR35535">
    <property type="entry name" value="HEAT SHOCK PROTEIN HSLJ"/>
    <property type="match status" value="1"/>
</dbReference>
<protein>
    <submittedName>
        <fullName evidence="2">META domain-containing protein</fullName>
    </submittedName>
</protein>
<dbReference type="Proteomes" id="UP000319483">
    <property type="component" value="Unassembled WGS sequence"/>
</dbReference>
<proteinExistence type="predicted"/>
<dbReference type="Pfam" id="PF03724">
    <property type="entry name" value="META"/>
    <property type="match status" value="1"/>
</dbReference>
<dbReference type="Gene3D" id="2.40.128.270">
    <property type="match status" value="1"/>
</dbReference>
<name>A0A556S8C1_9GAMM</name>
<accession>A0A556S8C1</accession>
<evidence type="ECO:0000313" key="3">
    <source>
        <dbReference type="Proteomes" id="UP000319483"/>
    </source>
</evidence>
<dbReference type="EMBL" id="VMHM01000017">
    <property type="protein sequence ID" value="TSJ97386.1"/>
    <property type="molecule type" value="Genomic_DNA"/>
</dbReference>
<gene>
    <name evidence="2" type="ORF">FPQ15_11840</name>
</gene>
<dbReference type="RefSeq" id="WP_144092922.1">
    <property type="nucleotide sequence ID" value="NZ_VMHM01000017.1"/>
</dbReference>
<evidence type="ECO:0000313" key="2">
    <source>
        <dbReference type="EMBL" id="TSJ97386.1"/>
    </source>
</evidence>
<dbReference type="AlphaFoldDB" id="A0A556S8C1"/>
<dbReference type="PROSITE" id="PS51257">
    <property type="entry name" value="PROKAR_LIPOPROTEIN"/>
    <property type="match status" value="1"/>
</dbReference>